<reference evidence="9 10" key="1">
    <citation type="submission" date="2024-01" db="EMBL/GenBank/DDBJ databases">
        <title>The genome of the rayed Mediterranean limpet Patella caerulea (Linnaeus, 1758).</title>
        <authorList>
            <person name="Anh-Thu Weber A."/>
            <person name="Halstead-Nussloch G."/>
        </authorList>
    </citation>
    <scope>NUCLEOTIDE SEQUENCE [LARGE SCALE GENOMIC DNA]</scope>
    <source>
        <strain evidence="9">AATW-2023a</strain>
        <tissue evidence="9">Whole specimen</tissue>
    </source>
</reference>
<organism evidence="9 10">
    <name type="scientific">Patella caerulea</name>
    <name type="common">Rayed Mediterranean limpet</name>
    <dbReference type="NCBI Taxonomy" id="87958"/>
    <lineage>
        <taxon>Eukaryota</taxon>
        <taxon>Metazoa</taxon>
        <taxon>Spiralia</taxon>
        <taxon>Lophotrochozoa</taxon>
        <taxon>Mollusca</taxon>
        <taxon>Gastropoda</taxon>
        <taxon>Patellogastropoda</taxon>
        <taxon>Patelloidea</taxon>
        <taxon>Patellidae</taxon>
        <taxon>Patella</taxon>
    </lineage>
</organism>
<dbReference type="Pfam" id="PF00501">
    <property type="entry name" value="AMP-binding"/>
    <property type="match status" value="1"/>
</dbReference>
<dbReference type="FunFam" id="3.40.50.720:FF:000047">
    <property type="entry name" value="NADP-dependent L-serine/L-allo-threonine dehydrogenase"/>
    <property type="match status" value="1"/>
</dbReference>
<dbReference type="Pfam" id="PF00550">
    <property type="entry name" value="PP-binding"/>
    <property type="match status" value="1"/>
</dbReference>
<evidence type="ECO:0000256" key="4">
    <source>
        <dbReference type="ARBA" id="ARBA00022553"/>
    </source>
</evidence>
<dbReference type="SUPFAM" id="SSF56801">
    <property type="entry name" value="Acetyl-CoA synthetase-like"/>
    <property type="match status" value="1"/>
</dbReference>
<keyword evidence="4" id="KW-0597">Phosphoprotein</keyword>
<comment type="catalytic activity">
    <reaction evidence="6">
        <text>acetyl-CoA + n malonyl-CoA + 2n NADPH + 2n H(+) = a long-chain fatty acid + (n+1) CoA + n CO2 + 2n NADP(+).</text>
        <dbReference type="EC" id="2.3.1.85"/>
    </reaction>
</comment>
<dbReference type="GO" id="GO:0044550">
    <property type="term" value="P:secondary metabolite biosynthetic process"/>
    <property type="evidence" value="ECO:0007669"/>
    <property type="project" value="UniProtKB-ARBA"/>
</dbReference>
<dbReference type="InterPro" id="IPR036736">
    <property type="entry name" value="ACP-like_sf"/>
</dbReference>
<dbReference type="FunFam" id="3.40.50.980:FF:000001">
    <property type="entry name" value="Non-ribosomal peptide synthetase"/>
    <property type="match status" value="1"/>
</dbReference>
<dbReference type="InterPro" id="IPR020845">
    <property type="entry name" value="AMP-binding_CS"/>
</dbReference>
<evidence type="ECO:0000256" key="5">
    <source>
        <dbReference type="ARBA" id="ARBA00023002"/>
    </source>
</evidence>
<feature type="domain" description="Carrier" evidence="8">
    <location>
        <begin position="530"/>
        <end position="605"/>
    </location>
</feature>
<dbReference type="CDD" id="cd05930">
    <property type="entry name" value="A_NRPS"/>
    <property type="match status" value="1"/>
</dbReference>
<dbReference type="Pfam" id="PF00106">
    <property type="entry name" value="adh_short"/>
    <property type="match status" value="1"/>
</dbReference>
<comment type="caution">
    <text evidence="9">The sequence shown here is derived from an EMBL/GenBank/DDBJ whole genome shotgun (WGS) entry which is preliminary data.</text>
</comment>
<dbReference type="InterPro" id="IPR020904">
    <property type="entry name" value="Sc_DH/Rdtase_CS"/>
</dbReference>
<evidence type="ECO:0000256" key="3">
    <source>
        <dbReference type="ARBA" id="ARBA00022450"/>
    </source>
</evidence>
<protein>
    <recommendedName>
        <fullName evidence="2">Fatty acid synthase</fullName>
        <ecNumber evidence="1">2.3.1.85</ecNumber>
    </recommendedName>
</protein>
<dbReference type="GO" id="GO:0072330">
    <property type="term" value="P:monocarboxylic acid biosynthetic process"/>
    <property type="evidence" value="ECO:0007669"/>
    <property type="project" value="UniProtKB-ARBA"/>
</dbReference>
<dbReference type="PANTHER" id="PTHR44845:SF6">
    <property type="entry name" value="BETA-ALANINE-ACTIVATING ENZYME"/>
    <property type="match status" value="1"/>
</dbReference>
<dbReference type="Gene3D" id="3.40.50.12780">
    <property type="entry name" value="N-terminal domain of ligase-like"/>
    <property type="match status" value="1"/>
</dbReference>
<evidence type="ECO:0000256" key="7">
    <source>
        <dbReference type="SAM" id="MobiDB-lite"/>
    </source>
</evidence>
<dbReference type="InterPro" id="IPR010080">
    <property type="entry name" value="Thioester_reductase-like_dom"/>
</dbReference>
<dbReference type="PROSITE" id="PS50075">
    <property type="entry name" value="CARRIER"/>
    <property type="match status" value="1"/>
</dbReference>
<dbReference type="NCBIfam" id="TIGR01746">
    <property type="entry name" value="Thioester-redct"/>
    <property type="match status" value="1"/>
</dbReference>
<evidence type="ECO:0000313" key="9">
    <source>
        <dbReference type="EMBL" id="KAK6172323.1"/>
    </source>
</evidence>
<dbReference type="EC" id="2.3.1.85" evidence="1"/>
<dbReference type="EMBL" id="JAZGQO010000011">
    <property type="protein sequence ID" value="KAK6172323.1"/>
    <property type="molecule type" value="Genomic_DNA"/>
</dbReference>
<evidence type="ECO:0000256" key="1">
    <source>
        <dbReference type="ARBA" id="ARBA00012873"/>
    </source>
</evidence>
<dbReference type="InterPro" id="IPR020806">
    <property type="entry name" value="PKS_PP-bd"/>
</dbReference>
<dbReference type="Gene3D" id="3.30.300.30">
    <property type="match status" value="1"/>
</dbReference>
<dbReference type="InterPro" id="IPR006162">
    <property type="entry name" value="Ppantetheine_attach_site"/>
</dbReference>
<dbReference type="InterPro" id="IPR045851">
    <property type="entry name" value="AMP-bd_C_sf"/>
</dbReference>
<dbReference type="PROSITE" id="PS00455">
    <property type="entry name" value="AMP_BINDING"/>
    <property type="match status" value="1"/>
</dbReference>
<dbReference type="SUPFAM" id="SSF47336">
    <property type="entry name" value="ACP-like"/>
    <property type="match status" value="1"/>
</dbReference>
<dbReference type="PROSITE" id="PS00012">
    <property type="entry name" value="PHOSPHOPANTETHEINE"/>
    <property type="match status" value="1"/>
</dbReference>
<dbReference type="PRINTS" id="PR00081">
    <property type="entry name" value="GDHRDH"/>
</dbReference>
<proteinExistence type="predicted"/>
<keyword evidence="5" id="KW-0560">Oxidoreductase</keyword>
<dbReference type="GO" id="GO:0031177">
    <property type="term" value="F:phosphopantetheine binding"/>
    <property type="evidence" value="ECO:0007669"/>
    <property type="project" value="InterPro"/>
</dbReference>
<dbReference type="FunFam" id="1.10.1200.10:FF:000016">
    <property type="entry name" value="Non-ribosomal peptide synthase"/>
    <property type="match status" value="1"/>
</dbReference>
<dbReference type="CDD" id="cd05235">
    <property type="entry name" value="SDR_e1"/>
    <property type="match status" value="1"/>
</dbReference>
<dbReference type="GO" id="GO:0004312">
    <property type="term" value="F:fatty acid synthase activity"/>
    <property type="evidence" value="ECO:0007669"/>
    <property type="project" value="UniProtKB-EC"/>
</dbReference>
<feature type="region of interest" description="Disordered" evidence="7">
    <location>
        <begin position="513"/>
        <end position="533"/>
    </location>
</feature>
<dbReference type="InterPro" id="IPR025110">
    <property type="entry name" value="AMP-bd_C"/>
</dbReference>
<dbReference type="SMART" id="SM00823">
    <property type="entry name" value="PKS_PP"/>
    <property type="match status" value="1"/>
</dbReference>
<dbReference type="GO" id="GO:0016616">
    <property type="term" value="F:oxidoreductase activity, acting on the CH-OH group of donors, NAD or NADP as acceptor"/>
    <property type="evidence" value="ECO:0007669"/>
    <property type="project" value="UniProtKB-ARBA"/>
</dbReference>
<dbReference type="Proteomes" id="UP001347796">
    <property type="component" value="Unassembled WGS sequence"/>
</dbReference>
<feature type="compositionally biased region" description="Basic and acidic residues" evidence="7">
    <location>
        <begin position="517"/>
        <end position="529"/>
    </location>
</feature>
<evidence type="ECO:0000256" key="2">
    <source>
        <dbReference type="ARBA" id="ARBA00018769"/>
    </source>
</evidence>
<dbReference type="Gene3D" id="3.40.50.720">
    <property type="entry name" value="NAD(P)-binding Rossmann-like Domain"/>
    <property type="match status" value="2"/>
</dbReference>
<evidence type="ECO:0000313" key="10">
    <source>
        <dbReference type="Proteomes" id="UP001347796"/>
    </source>
</evidence>
<dbReference type="InterPro" id="IPR036291">
    <property type="entry name" value="NAD(P)-bd_dom_sf"/>
</dbReference>
<sequence length="1289" mass="144163">MDYESLGLLHDMFRKQAEQTPDRIAVNSVDGRRVTFNELNEWTDILATSLQNKGVLPDTSVGIYLEKNIEFVTAYIAALKAGGAYLLIDSSYPDHIVKAILEDAKPVVVVTMPEMVSSLKENGAKVIITLDANWQDALSADNKLKPPPEKPEVTLDSLAYIIYSSGTTGKPKGIMCPHRGAVFSYHWRHENYPYADDDREACNIFFTWEMLRPLLKGATLYPVPNTIIFDMPLITNLIETNHITRILVTPSLLETILNTSNINLQQAFKSLRQIWFCGEVVTTVLFKNCLKRLPDVRFINLYSVSECHDVAACDLTQLYKKDKETLLSRKFCPVGRVLPGVEVVILNDDMVPQSIGLPGEIYVGGPTLAIGYLNNPTQQAAKFIQRPETVTGGVGGRLYRTGDWGYLLADGSLEICGRCDSMVKIRGYSIEIQAVENAFKSLSCIRNSVILVQGDEGQDKYLIAYVVLEKPTTKKEIRQMLKRKLPFYMIPSYFIFLDQIPIVEATGKTNTKALPSLDKHRDANGDPDGKPTTSTEITLADIWSKILKIGDVDIQESFFDSGGHSLLAAQLLNKVREVFEVDVSVSELFSFPTVYSFSRLIENKQGKVRLDETDTLDTTSIDLISEVEKHDQQSLIIDMQLRAFWRTFQYRHHFQTGRVLLTGATGFLGAFLLQELLLNTKLIVYCLVREHSTLSIEERLQQTLEQYGIIQKHGELPTEQQQMCKTRLQTKVRLIKGEIALTKMGMTEDDYTYLCTDVDFIIHAAASVNLAYPYQALHGPNVLGTCNVIAFACTGKVKPLHYISTDAVIPSGVKGFKETDSIDEFHNQLPDGYSQSKWVAEKLVQLAGTRGLPITIYRPGNMSGDSINAYWNPQDFTLIVLQTCAESGLAPIVDWKMEMTPVDFAAKFIIKIVQNPTTSMKNTFHIVNDKPLHSRWVFEWMNAHGFPLEMLEFNVWRERVLEKIKTGKRHSMNFQALMDSYLKNEVFVGPSTILLTENFKQALADSQMVYPYIDSSLLTVYFEKLSSRGVLISASCSNQINLVRPLSDKVVIVTGASSGIGAAVAVRLANLGAKVALVGRREGELMKYVNIIKDNHGVGIPVKADVTNRSEVEEMVRHTELSLGPVDILVNSAGVMYYTYMKSKHFDEWERQIDINCKGLTSCIGAVLTGMIDRKFGHIINISSDAGKRGFAGLAVYSGTKFYVEGLSQALRHEVKEYGIKVTCIQPGDVKTNLLSHTTDKEAKEEFDGSESCMILQPDDVAKAIEYVLLQPQHVGINEILVEPQLAPI</sequence>
<dbReference type="PROSITE" id="PS00061">
    <property type="entry name" value="ADH_SHORT"/>
    <property type="match status" value="1"/>
</dbReference>
<keyword evidence="3" id="KW-0596">Phosphopantetheine</keyword>
<dbReference type="Gene3D" id="1.10.1200.10">
    <property type="entry name" value="ACP-like"/>
    <property type="match status" value="1"/>
</dbReference>
<dbReference type="InterPro" id="IPR009081">
    <property type="entry name" value="PP-bd_ACP"/>
</dbReference>
<keyword evidence="10" id="KW-1185">Reference proteome</keyword>
<name>A0AAN8JCA9_PATCE</name>
<gene>
    <name evidence="9" type="ORF">SNE40_016007</name>
</gene>
<dbReference type="PANTHER" id="PTHR44845">
    <property type="entry name" value="CARRIER DOMAIN-CONTAINING PROTEIN"/>
    <property type="match status" value="1"/>
</dbReference>
<dbReference type="Pfam" id="PF07993">
    <property type="entry name" value="NAD_binding_4"/>
    <property type="match status" value="1"/>
</dbReference>
<dbReference type="InterPro" id="IPR002347">
    <property type="entry name" value="SDR_fam"/>
</dbReference>
<dbReference type="Pfam" id="PF13193">
    <property type="entry name" value="AMP-binding_C"/>
    <property type="match status" value="1"/>
</dbReference>
<evidence type="ECO:0000256" key="6">
    <source>
        <dbReference type="ARBA" id="ARBA00044883"/>
    </source>
</evidence>
<dbReference type="InterPro" id="IPR013120">
    <property type="entry name" value="FAR_NAD-bd"/>
</dbReference>
<dbReference type="SUPFAM" id="SSF51735">
    <property type="entry name" value="NAD(P)-binding Rossmann-fold domains"/>
    <property type="match status" value="2"/>
</dbReference>
<evidence type="ECO:0000259" key="8">
    <source>
        <dbReference type="PROSITE" id="PS50075"/>
    </source>
</evidence>
<dbReference type="PRINTS" id="PR00080">
    <property type="entry name" value="SDRFAMILY"/>
</dbReference>
<accession>A0AAN8JCA9</accession>
<dbReference type="InterPro" id="IPR042099">
    <property type="entry name" value="ANL_N_sf"/>
</dbReference>
<dbReference type="InterPro" id="IPR000873">
    <property type="entry name" value="AMP-dep_synth/lig_dom"/>
</dbReference>